<reference evidence="2 3" key="1">
    <citation type="submission" date="2016-03" db="EMBL/GenBank/DDBJ databases">
        <authorList>
            <person name="Ploux O."/>
        </authorList>
    </citation>
    <scope>NUCLEOTIDE SEQUENCE [LARGE SCALE GENOMIC DNA]</scope>
    <source>
        <strain evidence="2 3">UAMH 11012</strain>
    </source>
</reference>
<proteinExistence type="predicted"/>
<evidence type="ECO:0000313" key="3">
    <source>
        <dbReference type="Proteomes" id="UP000184330"/>
    </source>
</evidence>
<keyword evidence="3" id="KW-1185">Reference proteome</keyword>
<evidence type="ECO:0000313" key="2">
    <source>
        <dbReference type="EMBL" id="CZR50784.1"/>
    </source>
</evidence>
<keyword evidence="1" id="KW-0472">Membrane</keyword>
<organism evidence="2 3">
    <name type="scientific">Phialocephala subalpina</name>
    <dbReference type="NCBI Taxonomy" id="576137"/>
    <lineage>
        <taxon>Eukaryota</taxon>
        <taxon>Fungi</taxon>
        <taxon>Dikarya</taxon>
        <taxon>Ascomycota</taxon>
        <taxon>Pezizomycotina</taxon>
        <taxon>Leotiomycetes</taxon>
        <taxon>Helotiales</taxon>
        <taxon>Mollisiaceae</taxon>
        <taxon>Phialocephala</taxon>
        <taxon>Phialocephala fortinii species complex</taxon>
    </lineage>
</organism>
<dbReference type="PANTHER" id="PTHR38848">
    <property type="entry name" value="G-PROTEIN COUPLED RECEPTORS FAMILY 3 PROFILE DOMAIN-CONTAINING PROTEIN"/>
    <property type="match status" value="1"/>
</dbReference>
<keyword evidence="1" id="KW-1133">Transmembrane helix</keyword>
<feature type="transmembrane region" description="Helical" evidence="1">
    <location>
        <begin position="75"/>
        <end position="96"/>
    </location>
</feature>
<keyword evidence="1" id="KW-0812">Transmembrane</keyword>
<sequence length="217" mass="24373">MVFYLGQKACLYLFLVERTFSVNKNLRPRMKDWIYLSGLVLVIVVFSALGSTTFVCNIADYDEENRICHIGLTRPIVIAMLLWDKSIYIFLTAVFLKCCRPYMVKGYRSTSSRSLSEAHARRREEAWFFLTICTLDGGVYHPLAHKFSSLDVIEAAILSSSIKSAHISKASPTTIPRGARDSFCTSPMSNNSVDVTAAKDLADRTCEEIRCGGECQE</sequence>
<gene>
    <name evidence="2" type="ORF">PAC_00658</name>
</gene>
<evidence type="ECO:0000256" key="1">
    <source>
        <dbReference type="SAM" id="Phobius"/>
    </source>
</evidence>
<dbReference type="PANTHER" id="PTHR38848:SF3">
    <property type="entry name" value="G-PROTEIN COUPLED RECEPTORS FAMILY 3 PROFILE DOMAIN-CONTAINING PROTEIN"/>
    <property type="match status" value="1"/>
</dbReference>
<dbReference type="Proteomes" id="UP000184330">
    <property type="component" value="Unassembled WGS sequence"/>
</dbReference>
<dbReference type="AlphaFoldDB" id="A0A1L7WDB9"/>
<feature type="transmembrane region" description="Helical" evidence="1">
    <location>
        <begin position="33"/>
        <end position="55"/>
    </location>
</feature>
<dbReference type="OrthoDB" id="3553609at2759"/>
<dbReference type="EMBL" id="FJOG01000001">
    <property type="protein sequence ID" value="CZR50784.1"/>
    <property type="molecule type" value="Genomic_DNA"/>
</dbReference>
<protein>
    <submittedName>
        <fullName evidence="2">Uncharacterized protein</fullName>
    </submittedName>
</protein>
<name>A0A1L7WDB9_9HELO</name>
<accession>A0A1L7WDB9</accession>